<name>A0ABS1JE15_9BACL</name>
<dbReference type="PROSITE" id="PS51462">
    <property type="entry name" value="NUDIX"/>
    <property type="match status" value="1"/>
</dbReference>
<dbReference type="PANTHER" id="PTHR43046">
    <property type="entry name" value="GDP-MANNOSE MANNOSYL HYDROLASE"/>
    <property type="match status" value="1"/>
</dbReference>
<dbReference type="Gene3D" id="6.10.250.1120">
    <property type="match status" value="1"/>
</dbReference>
<comment type="caution">
    <text evidence="4">The sequence shown here is derived from an EMBL/GenBank/DDBJ whole genome shotgun (WGS) entry which is preliminary data.</text>
</comment>
<gene>
    <name evidence="4" type="ORF">JJB07_17945</name>
</gene>
<dbReference type="EMBL" id="JAEQNB010000006">
    <property type="protein sequence ID" value="MBL0388488.1"/>
    <property type="molecule type" value="Genomic_DNA"/>
</dbReference>
<dbReference type="PANTHER" id="PTHR43046:SF16">
    <property type="entry name" value="ADP-RIBOSE PYROPHOSPHATASE YJHB-RELATED"/>
    <property type="match status" value="1"/>
</dbReference>
<dbReference type="CDD" id="cd04672">
    <property type="entry name" value="NUDIX_CDP-Chase_like"/>
    <property type="match status" value="1"/>
</dbReference>
<dbReference type="InterPro" id="IPR015797">
    <property type="entry name" value="NUDIX_hydrolase-like_dom_sf"/>
</dbReference>
<dbReference type="Pfam" id="PF12535">
    <property type="entry name" value="Nudix_N"/>
    <property type="match status" value="1"/>
</dbReference>
<dbReference type="SUPFAM" id="SSF55811">
    <property type="entry name" value="Nudix"/>
    <property type="match status" value="1"/>
</dbReference>
<keyword evidence="2 4" id="KW-0378">Hydrolase</keyword>
<protein>
    <submittedName>
        <fullName evidence="4">NUDIX hydrolase</fullName>
    </submittedName>
</protein>
<dbReference type="InterPro" id="IPR059176">
    <property type="entry name" value="UDP-X_N"/>
</dbReference>
<evidence type="ECO:0000256" key="1">
    <source>
        <dbReference type="ARBA" id="ARBA00001946"/>
    </source>
</evidence>
<keyword evidence="5" id="KW-1185">Reference proteome</keyword>
<dbReference type="RefSeq" id="WP_201637435.1">
    <property type="nucleotide sequence ID" value="NZ_JAEQNB010000006.1"/>
</dbReference>
<proteinExistence type="predicted"/>
<comment type="cofactor">
    <cofactor evidence="1">
        <name>Mg(2+)</name>
        <dbReference type="ChEBI" id="CHEBI:18420"/>
    </cofactor>
</comment>
<accession>A0ABS1JE15</accession>
<evidence type="ECO:0000313" key="4">
    <source>
        <dbReference type="EMBL" id="MBL0388488.1"/>
    </source>
</evidence>
<evidence type="ECO:0000313" key="5">
    <source>
        <dbReference type="Proteomes" id="UP000602284"/>
    </source>
</evidence>
<evidence type="ECO:0000256" key="2">
    <source>
        <dbReference type="ARBA" id="ARBA00022801"/>
    </source>
</evidence>
<sequence>MQEPKWLTWAQQLQAIAQTGLTYVQDVYDRERYEEIRRLSCEIVETYTNGPMERIEQLFAHDDGYATPKVDVRAAVFRDGRILMSREKADGLWTVPGGWADVGISPSEAAVLEVKQETGYEVKPLRVICVLDNRKQPQPPHPNHIYRLFFLCELVGGEALQETLETSGVAFFDLDELPELSTSRITESQIRLMFAHHEDPSRPVDFD</sequence>
<organism evidence="4 5">
    <name type="scientific">Tumebacillus amylolyticus</name>
    <dbReference type="NCBI Taxonomy" id="2801339"/>
    <lineage>
        <taxon>Bacteria</taxon>
        <taxon>Bacillati</taxon>
        <taxon>Bacillota</taxon>
        <taxon>Bacilli</taxon>
        <taxon>Bacillales</taxon>
        <taxon>Alicyclobacillaceae</taxon>
        <taxon>Tumebacillus</taxon>
    </lineage>
</organism>
<dbReference type="Gene3D" id="3.90.79.10">
    <property type="entry name" value="Nucleoside Triphosphate Pyrophosphohydrolase"/>
    <property type="match status" value="1"/>
</dbReference>
<dbReference type="Pfam" id="PF00293">
    <property type="entry name" value="NUDIX"/>
    <property type="match status" value="1"/>
</dbReference>
<evidence type="ECO:0000259" key="3">
    <source>
        <dbReference type="PROSITE" id="PS51462"/>
    </source>
</evidence>
<dbReference type="Proteomes" id="UP000602284">
    <property type="component" value="Unassembled WGS sequence"/>
</dbReference>
<dbReference type="GO" id="GO:0016787">
    <property type="term" value="F:hydrolase activity"/>
    <property type="evidence" value="ECO:0007669"/>
    <property type="project" value="UniProtKB-KW"/>
</dbReference>
<feature type="domain" description="Nudix hydrolase" evidence="3">
    <location>
        <begin position="67"/>
        <end position="194"/>
    </location>
</feature>
<reference evidence="4 5" key="1">
    <citation type="submission" date="2021-01" db="EMBL/GenBank/DDBJ databases">
        <title>Tumebacillus sp. strain ITR2 16S ribosomal RNA gene Genome sequencing and assembly.</title>
        <authorList>
            <person name="Kang M."/>
        </authorList>
    </citation>
    <scope>NUCLEOTIDE SEQUENCE [LARGE SCALE GENOMIC DNA]</scope>
    <source>
        <strain evidence="4 5">ITR2</strain>
    </source>
</reference>
<dbReference type="InterPro" id="IPR000086">
    <property type="entry name" value="NUDIX_hydrolase_dom"/>
</dbReference>